<dbReference type="AlphaFoldDB" id="A0A010QA31"/>
<name>A0A010QA31_9PEZI</name>
<dbReference type="OrthoDB" id="4792664at2759"/>
<proteinExistence type="predicted"/>
<gene>
    <name evidence="2" type="ORF">CFIO01_02862</name>
</gene>
<organism evidence="2 3">
    <name type="scientific">Colletotrichum fioriniae PJ7</name>
    <dbReference type="NCBI Taxonomy" id="1445577"/>
    <lineage>
        <taxon>Eukaryota</taxon>
        <taxon>Fungi</taxon>
        <taxon>Dikarya</taxon>
        <taxon>Ascomycota</taxon>
        <taxon>Pezizomycotina</taxon>
        <taxon>Sordariomycetes</taxon>
        <taxon>Hypocreomycetidae</taxon>
        <taxon>Glomerellales</taxon>
        <taxon>Glomerellaceae</taxon>
        <taxon>Colletotrichum</taxon>
        <taxon>Colletotrichum acutatum species complex</taxon>
    </lineage>
</organism>
<protein>
    <submittedName>
        <fullName evidence="2">Uncharacterized protein</fullName>
    </submittedName>
</protein>
<dbReference type="HOGENOM" id="CLU_2346554_0_0_1"/>
<evidence type="ECO:0000313" key="2">
    <source>
        <dbReference type="EMBL" id="EXF73570.1"/>
    </source>
</evidence>
<accession>A0A010QA31</accession>
<reference evidence="2 3" key="1">
    <citation type="submission" date="2014-02" db="EMBL/GenBank/DDBJ databases">
        <title>The genome sequence of Colletotrichum fioriniae PJ7.</title>
        <authorList>
            <person name="Baroncelli R."/>
            <person name="Thon M.R."/>
        </authorList>
    </citation>
    <scope>NUCLEOTIDE SEQUENCE [LARGE SCALE GENOMIC DNA]</scope>
    <source>
        <strain evidence="2 3">PJ7</strain>
    </source>
</reference>
<dbReference type="Proteomes" id="UP000020467">
    <property type="component" value="Unassembled WGS sequence"/>
</dbReference>
<evidence type="ECO:0000313" key="3">
    <source>
        <dbReference type="Proteomes" id="UP000020467"/>
    </source>
</evidence>
<evidence type="ECO:0000256" key="1">
    <source>
        <dbReference type="SAM" id="SignalP"/>
    </source>
</evidence>
<feature type="chain" id="PRO_5001455128" evidence="1">
    <location>
        <begin position="20"/>
        <end position="109"/>
    </location>
</feature>
<feature type="signal peptide" evidence="1">
    <location>
        <begin position="1"/>
        <end position="19"/>
    </location>
</feature>
<dbReference type="KEGG" id="cfj:CFIO01_02862"/>
<keyword evidence="3" id="KW-1185">Reference proteome</keyword>
<sequence length="109" mass="11640">MKAAAIVAFLYLAPLGVSAWMCNCYKKSVPDLHAAYHFCKPGSGHKYCVNKTTNVQACIMGTPITQANCASSYGSDWVAECEHYTGGCPPGCNNFDAVSSEPFYDGATL</sequence>
<dbReference type="EMBL" id="JARH01001052">
    <property type="protein sequence ID" value="EXF73570.1"/>
    <property type="molecule type" value="Genomic_DNA"/>
</dbReference>
<keyword evidence="1" id="KW-0732">Signal</keyword>
<comment type="caution">
    <text evidence="2">The sequence shown here is derived from an EMBL/GenBank/DDBJ whole genome shotgun (WGS) entry which is preliminary data.</text>
</comment>